<dbReference type="Proteomes" id="UP001234202">
    <property type="component" value="Unassembled WGS sequence"/>
</dbReference>
<keyword evidence="2" id="KW-1185">Reference proteome</keyword>
<gene>
    <name evidence="1" type="ORF">QFC24_003761</name>
</gene>
<name>A0ACC2XIS3_9TREE</name>
<reference evidence="1" key="1">
    <citation type="submission" date="2023-04" db="EMBL/GenBank/DDBJ databases">
        <title>Draft Genome sequencing of Naganishia species isolated from polar environments using Oxford Nanopore Technology.</title>
        <authorList>
            <person name="Leo P."/>
            <person name="Venkateswaran K."/>
        </authorList>
    </citation>
    <scope>NUCLEOTIDE SEQUENCE</scope>
    <source>
        <strain evidence="1">DBVPG 5303</strain>
    </source>
</reference>
<comment type="caution">
    <text evidence="1">The sequence shown here is derived from an EMBL/GenBank/DDBJ whole genome shotgun (WGS) entry which is preliminary data.</text>
</comment>
<sequence>MTSISKPQQVTVNQPAPAPIRAHTHKQQRLFLGPLPAASLASERVNKARKRYWSLGSKARIGGDSLGRRSRSDGEDDAGLVEEMTFPRALHFSLPGFRRSRSEATSIGPEEEEEFDTTVVQPSGPFFTIGQEFTESTTRLAPAEGDHGDDPISPPIILVNEAILKPKKHDKLTDDNQQRLSSGNHTARPPPKPISRPSLYPRTTTDRLSYQTARSHLATSNDDAHNNVALSPGDLESSSRGRVVANTPGTIATTKTGTTDFFSARSEVLIGSDDDEDDKNTITGHKHPASIKSSDPVLSSHYETPLSTSPAPFASPGTSTSPRFSTKLRSALRRGSNRFRNLEQQQQQELGHEEQEMSLPGYGSKPWGKKRTVQFPLEEETTTATATATATKQPALTSIQAIAPASDTATTTRPSITPSPSTSASDPTLWSPPDDGDEQTPAPPREVLARTGSAIAGTSAGIVQAAKRKKSAVKKSVLDKATGSAVHVQVADGPAMKVDEDVEGFDDDDDPRRIILRGGYLLVVLGVAVDSRLQSLWALPITDHFGLVIRKRRKPSERVKAIEEYLVVYRKGWIELHKEWSTPIGRTFRKHKRLCFAIPLLSTVTTFSMFSRRDLSFALCLDNVTMREEVNKAEESEPGSSSPHTMEAKGKRQKVVNKMKKTKEFKWVQERAEKNRSLVFVFIGRERTRMLDWCWDIWKELGGQIPEQLRVHIPIFESVIDLPRPREDYTASPATLQAFSRSQILLDVFTTLRNQLPDYDEFVKREMARSGEHSLRLELAWETGMHLDWIPSFAEWSVEDQERRSAVLSGLTMDEAHDPSELLLLPIRHDTNDFKLSDGMQLSEPCAVEGVLRRMSGAKAASGKRRVFVHSQSGYLLSTSTRHAQSPLPPYLHPVENATIRDAYFADEQVRTAHNMLHSDGLIDFRSIVRIEPPKDSLEEAFERENTESWEASGANTKLGIALQHLTDSQFVVVLSSDEIVWLEADDNQVANEWVRRLTALCKYWSHRQRVE</sequence>
<evidence type="ECO:0000313" key="1">
    <source>
        <dbReference type="EMBL" id="KAJ9123546.1"/>
    </source>
</evidence>
<proteinExistence type="predicted"/>
<protein>
    <submittedName>
        <fullName evidence="1">Uncharacterized protein</fullName>
    </submittedName>
</protein>
<evidence type="ECO:0000313" key="2">
    <source>
        <dbReference type="Proteomes" id="UP001234202"/>
    </source>
</evidence>
<accession>A0ACC2XIS3</accession>
<dbReference type="EMBL" id="JASBWV010000012">
    <property type="protein sequence ID" value="KAJ9123546.1"/>
    <property type="molecule type" value="Genomic_DNA"/>
</dbReference>
<organism evidence="1 2">
    <name type="scientific">Naganishia onofrii</name>
    <dbReference type="NCBI Taxonomy" id="1851511"/>
    <lineage>
        <taxon>Eukaryota</taxon>
        <taxon>Fungi</taxon>
        <taxon>Dikarya</taxon>
        <taxon>Basidiomycota</taxon>
        <taxon>Agaricomycotina</taxon>
        <taxon>Tremellomycetes</taxon>
        <taxon>Filobasidiales</taxon>
        <taxon>Filobasidiaceae</taxon>
        <taxon>Naganishia</taxon>
    </lineage>
</organism>